<dbReference type="InterPro" id="IPR039261">
    <property type="entry name" value="FNR_nucleotide-bd"/>
</dbReference>
<dbReference type="RefSeq" id="WP_187685453.1">
    <property type="nucleotide sequence ID" value="NZ_AP023396.1"/>
</dbReference>
<keyword evidence="4" id="KW-1185">Reference proteome</keyword>
<name>A0A7G1KU23_9NOCA</name>
<dbReference type="PANTHER" id="PTHR30157:SF0">
    <property type="entry name" value="NADPH-DEPENDENT FERRIC-CHELATE REDUCTASE"/>
    <property type="match status" value="1"/>
</dbReference>
<proteinExistence type="predicted"/>
<evidence type="ECO:0000259" key="1">
    <source>
        <dbReference type="Pfam" id="PF04954"/>
    </source>
</evidence>
<dbReference type="GeneID" id="80350918"/>
<dbReference type="Proteomes" id="UP000516173">
    <property type="component" value="Chromosome"/>
</dbReference>
<dbReference type="PANTHER" id="PTHR30157">
    <property type="entry name" value="FERRIC REDUCTASE, NADPH-DEPENDENT"/>
    <property type="match status" value="1"/>
</dbReference>
<dbReference type="CDD" id="cd06193">
    <property type="entry name" value="siderophore_interacting"/>
    <property type="match status" value="1"/>
</dbReference>
<dbReference type="Gene3D" id="3.40.50.80">
    <property type="entry name" value="Nucleotide-binding domain of ferredoxin-NADP reductase (FNR) module"/>
    <property type="match status" value="1"/>
</dbReference>
<feature type="domain" description="Siderophore-interacting FAD-binding" evidence="2">
    <location>
        <begin position="20"/>
        <end position="139"/>
    </location>
</feature>
<reference evidence="3 4" key="1">
    <citation type="submission" date="2020-08" db="EMBL/GenBank/DDBJ databases">
        <title>Genome Sequencing of Nocardia wallacei strain FMUON74 and assembly.</title>
        <authorList>
            <person name="Toyokawa M."/>
            <person name="Uesaka K."/>
        </authorList>
    </citation>
    <scope>NUCLEOTIDE SEQUENCE [LARGE SCALE GENOMIC DNA]</scope>
    <source>
        <strain evidence="3 4">FMUON74</strain>
    </source>
</reference>
<dbReference type="InterPro" id="IPR013113">
    <property type="entry name" value="SIP_FAD-bd"/>
</dbReference>
<protein>
    <submittedName>
        <fullName evidence="3">Siderophore-interacting protein</fullName>
    </submittedName>
</protein>
<evidence type="ECO:0000313" key="4">
    <source>
        <dbReference type="Proteomes" id="UP000516173"/>
    </source>
</evidence>
<accession>A0A7G1KU23</accession>
<dbReference type="AlphaFoldDB" id="A0A7G1KU23"/>
<dbReference type="Gene3D" id="2.40.30.10">
    <property type="entry name" value="Translation factors"/>
    <property type="match status" value="1"/>
</dbReference>
<dbReference type="Pfam" id="PF08021">
    <property type="entry name" value="FAD_binding_9"/>
    <property type="match status" value="1"/>
</dbReference>
<evidence type="ECO:0000259" key="2">
    <source>
        <dbReference type="Pfam" id="PF08021"/>
    </source>
</evidence>
<organism evidence="3 4">
    <name type="scientific">Nocardia wallacei</name>
    <dbReference type="NCBI Taxonomy" id="480035"/>
    <lineage>
        <taxon>Bacteria</taxon>
        <taxon>Bacillati</taxon>
        <taxon>Actinomycetota</taxon>
        <taxon>Actinomycetes</taxon>
        <taxon>Mycobacteriales</taxon>
        <taxon>Nocardiaceae</taxon>
        <taxon>Nocardia</taxon>
    </lineage>
</organism>
<sequence length="275" mass="30100">MAKRTKYLKPEERRILTTEVLASKRISPSFVRVTLGGGGLDEFVPMGFDQWFRLFLPGRNGLRLPTAASNLWYAQYLMMSKDQRPVVRNYTVREYFPTGQGRFGDTAELDIDFAMHGEHTPACAWASGAAVGSEVGLLDEGIMYQAPQHTSWALLVGDESALPAVAGVLRSAPRDLRGAAFLEIPHPDDAQDLGEPEGVQVHWLPRPDPTTQIGGPALAAVRAAELPDQGVYAFIAGEQKLASGLRRHLASERGIPKPDITFTGYWRIGKSAGEM</sequence>
<dbReference type="Pfam" id="PF04954">
    <property type="entry name" value="SIP"/>
    <property type="match status" value="1"/>
</dbReference>
<feature type="domain" description="SIP-like Rossmann fold" evidence="1">
    <location>
        <begin position="151"/>
        <end position="268"/>
    </location>
</feature>
<dbReference type="KEGG" id="nwl:NWFMUON74_65370"/>
<dbReference type="InterPro" id="IPR007037">
    <property type="entry name" value="SIP_rossman_dom"/>
</dbReference>
<dbReference type="EMBL" id="AP023396">
    <property type="protein sequence ID" value="BCK58765.1"/>
    <property type="molecule type" value="Genomic_DNA"/>
</dbReference>
<gene>
    <name evidence="3" type="ORF">NWFMUON74_65370</name>
</gene>
<dbReference type="InterPro" id="IPR039374">
    <property type="entry name" value="SIP_fam"/>
</dbReference>
<evidence type="ECO:0000313" key="3">
    <source>
        <dbReference type="EMBL" id="BCK58765.1"/>
    </source>
</evidence>